<evidence type="ECO:0000313" key="10">
    <source>
        <dbReference type="Proteomes" id="UP000515312"/>
    </source>
</evidence>
<dbReference type="RefSeq" id="WP_186743372.1">
    <property type="nucleotide sequence ID" value="NZ_CP060394.1"/>
</dbReference>
<evidence type="ECO:0000256" key="4">
    <source>
        <dbReference type="ARBA" id="ARBA00022840"/>
    </source>
</evidence>
<keyword evidence="10" id="KW-1185">Reference proteome</keyword>
<dbReference type="EMBL" id="CP060394">
    <property type="protein sequence ID" value="QNI32417.1"/>
    <property type="molecule type" value="Genomic_DNA"/>
</dbReference>
<dbReference type="Pfam" id="PF00069">
    <property type="entry name" value="Pkinase"/>
    <property type="match status" value="1"/>
</dbReference>
<dbReference type="InterPro" id="IPR019734">
    <property type="entry name" value="TPR_rpt"/>
</dbReference>
<evidence type="ECO:0000313" key="9">
    <source>
        <dbReference type="EMBL" id="QNI32417.1"/>
    </source>
</evidence>
<dbReference type="PROSITE" id="PS00107">
    <property type="entry name" value="PROTEIN_KINASE_ATP"/>
    <property type="match status" value="1"/>
</dbReference>
<feature type="repeat" description="TPR" evidence="5">
    <location>
        <begin position="634"/>
        <end position="667"/>
    </location>
</feature>
<dbReference type="Proteomes" id="UP000515312">
    <property type="component" value="Chromosome"/>
</dbReference>
<dbReference type="GO" id="GO:0005524">
    <property type="term" value="F:ATP binding"/>
    <property type="evidence" value="ECO:0007669"/>
    <property type="project" value="UniProtKB-UniRule"/>
</dbReference>
<keyword evidence="1" id="KW-0808">Transferase</keyword>
<keyword evidence="4 6" id="KW-0067">ATP-binding</keyword>
<dbReference type="SUPFAM" id="SSF48439">
    <property type="entry name" value="Protein prenylyltransferase"/>
    <property type="match status" value="1"/>
</dbReference>
<evidence type="ECO:0000256" key="6">
    <source>
        <dbReference type="PROSITE-ProRule" id="PRU10141"/>
    </source>
</evidence>
<dbReference type="SMART" id="SM00220">
    <property type="entry name" value="S_TKc"/>
    <property type="match status" value="1"/>
</dbReference>
<dbReference type="PANTHER" id="PTHR43289:SF6">
    <property type="entry name" value="SERINE_THREONINE-PROTEIN KINASE NEKL-3"/>
    <property type="match status" value="1"/>
</dbReference>
<evidence type="ECO:0000256" key="3">
    <source>
        <dbReference type="ARBA" id="ARBA00022777"/>
    </source>
</evidence>
<dbReference type="AlphaFoldDB" id="A0A7G8BIP7"/>
<dbReference type="KEGG" id="adin:H7849_26160"/>
<dbReference type="InterPro" id="IPR011990">
    <property type="entry name" value="TPR-like_helical_dom_sf"/>
</dbReference>
<name>A0A7G8BIP7_9BACT</name>
<protein>
    <submittedName>
        <fullName evidence="9">Protein kinase</fullName>
    </submittedName>
</protein>
<dbReference type="Gene3D" id="1.25.40.10">
    <property type="entry name" value="Tetratricopeptide repeat domain"/>
    <property type="match status" value="2"/>
</dbReference>
<feature type="domain" description="Protein kinase" evidence="8">
    <location>
        <begin position="9"/>
        <end position="262"/>
    </location>
</feature>
<evidence type="ECO:0000256" key="7">
    <source>
        <dbReference type="SAM" id="Phobius"/>
    </source>
</evidence>
<dbReference type="InterPro" id="IPR011009">
    <property type="entry name" value="Kinase-like_dom_sf"/>
</dbReference>
<evidence type="ECO:0000256" key="5">
    <source>
        <dbReference type="PROSITE-ProRule" id="PRU00339"/>
    </source>
</evidence>
<dbReference type="PROSITE" id="PS00108">
    <property type="entry name" value="PROTEIN_KINASE_ST"/>
    <property type="match status" value="1"/>
</dbReference>
<dbReference type="PANTHER" id="PTHR43289">
    <property type="entry name" value="MITOGEN-ACTIVATED PROTEIN KINASE KINASE KINASE 20-RELATED"/>
    <property type="match status" value="1"/>
</dbReference>
<dbReference type="InterPro" id="IPR000719">
    <property type="entry name" value="Prot_kinase_dom"/>
</dbReference>
<dbReference type="InterPro" id="IPR008271">
    <property type="entry name" value="Ser/Thr_kinase_AS"/>
</dbReference>
<feature type="transmembrane region" description="Helical" evidence="7">
    <location>
        <begin position="312"/>
        <end position="331"/>
    </location>
</feature>
<dbReference type="InterPro" id="IPR017441">
    <property type="entry name" value="Protein_kinase_ATP_BS"/>
</dbReference>
<feature type="repeat" description="TPR" evidence="5">
    <location>
        <begin position="704"/>
        <end position="737"/>
    </location>
</feature>
<dbReference type="GO" id="GO:0004674">
    <property type="term" value="F:protein serine/threonine kinase activity"/>
    <property type="evidence" value="ECO:0007669"/>
    <property type="project" value="TreeGrafter"/>
</dbReference>
<keyword evidence="5" id="KW-0802">TPR repeat</keyword>
<dbReference type="CDD" id="cd14014">
    <property type="entry name" value="STKc_PknB_like"/>
    <property type="match status" value="1"/>
</dbReference>
<reference evidence="9 10" key="1">
    <citation type="submission" date="2020-08" db="EMBL/GenBank/DDBJ databases">
        <title>Edaphobacter telluris sp. nov. and Acidobacterium dinghuensis sp. nov., two acidobacteria isolated from forest soil.</title>
        <authorList>
            <person name="Fu J."/>
            <person name="Qiu L."/>
        </authorList>
    </citation>
    <scope>NUCLEOTIDE SEQUENCE [LARGE SCALE GENOMIC DNA]</scope>
    <source>
        <strain evidence="9">4Y35</strain>
    </source>
</reference>
<dbReference type="Gene3D" id="1.10.510.10">
    <property type="entry name" value="Transferase(Phosphotransferase) domain 1"/>
    <property type="match status" value="1"/>
</dbReference>
<evidence type="ECO:0000256" key="1">
    <source>
        <dbReference type="ARBA" id="ARBA00022679"/>
    </source>
</evidence>
<feature type="binding site" evidence="6">
    <location>
        <position position="38"/>
    </location>
    <ligand>
        <name>ATP</name>
        <dbReference type="ChEBI" id="CHEBI:30616"/>
    </ligand>
</feature>
<keyword evidence="7" id="KW-0812">Transmembrane</keyword>
<accession>A0A7G8BIP7</accession>
<proteinExistence type="predicted"/>
<keyword evidence="3 9" id="KW-0418">Kinase</keyword>
<gene>
    <name evidence="9" type="ORF">H7849_26160</name>
</gene>
<sequence length="865" mass="92663">MAGDFLRDYEILGRVGAGGMGVVLQARDIRLHRVVALKFLPHDMYGGEADKESLLKEARAISALDHPNICTVYGLEENEDGQLFMAMAYYDGGTLAGKIANGPISLSEAVELLRGIVSGLGAAHAHNILHRDIKPSNILLTRKGVPKIVDFGLSRAISGDSRTLSLTISGTAAYMSPEQLCGEAIDQRADIWAIGVTAVEILSGHHPFRRDTLPAVAHSICVDPPEIPGDLPLSLQRILYRCLAKTPELRYLSCEELLQDLAALDPGSISGSGGAVDTASLHPPKVSQRKALSNAVAAASGGVVRESSRKGWVVAGAALLLLVLAVIVFPVPREHVRGLLFGPKEKHIAVLPFDSGDAATAPLAAGLMDSMTAALSNLDAGGQSLWVIPAAVVRSGNLSDPVAAYKQLGATLVVKGKLERDGQRVAIDLDLINAETLRQVGAVSAANENGDLAAAEEDAVTQLGHLLNVSGGRDAVARSGSSSVPAAYDLYLEALSYLQRFDKPQNLDLAVDRLQKAIAQDPEFALAYAKLGEAYRLKYKAGRDPKWMQEALENCERALKLNPELPSAYVTLGSLHTLTGHNELALAEFQKAAALDARNADAAIGVAWSYEQAARLDEAEAEYKRAAALNASDWSNRNELALFYDRHGRYADAIEQVKQAIASSPDNPMLYFNLGGFYLDSGNAAWFPLAEDALRKSLALAATNGAYGNLAMLYLHEKRYAEAAAASEKAIALDTQQILSWRFAELAYRWLGNRQRADAALNQIENVARAQTAMNPRNAQDQSWLGLAYAKKGLCGQANPHIDAALSLAPGDSQVVVNAVEAYNLCADETSAEKLIKKARQNGVSFADLQLDPDMQSLLARVKAH</sequence>
<evidence type="ECO:0000259" key="8">
    <source>
        <dbReference type="PROSITE" id="PS50011"/>
    </source>
</evidence>
<dbReference type="SUPFAM" id="SSF48452">
    <property type="entry name" value="TPR-like"/>
    <property type="match status" value="1"/>
</dbReference>
<dbReference type="PROSITE" id="PS50011">
    <property type="entry name" value="PROTEIN_KINASE_DOM"/>
    <property type="match status" value="1"/>
</dbReference>
<dbReference type="SMART" id="SM00028">
    <property type="entry name" value="TPR"/>
    <property type="match status" value="7"/>
</dbReference>
<keyword evidence="2 6" id="KW-0547">Nucleotide-binding</keyword>
<feature type="repeat" description="TPR" evidence="5">
    <location>
        <begin position="566"/>
        <end position="599"/>
    </location>
</feature>
<organism evidence="9 10">
    <name type="scientific">Alloacidobacterium dinghuense</name>
    <dbReference type="NCBI Taxonomy" id="2763107"/>
    <lineage>
        <taxon>Bacteria</taxon>
        <taxon>Pseudomonadati</taxon>
        <taxon>Acidobacteriota</taxon>
        <taxon>Terriglobia</taxon>
        <taxon>Terriglobales</taxon>
        <taxon>Acidobacteriaceae</taxon>
        <taxon>Alloacidobacterium</taxon>
    </lineage>
</organism>
<evidence type="ECO:0000256" key="2">
    <source>
        <dbReference type="ARBA" id="ARBA00022741"/>
    </source>
</evidence>
<dbReference type="SUPFAM" id="SSF56112">
    <property type="entry name" value="Protein kinase-like (PK-like)"/>
    <property type="match status" value="1"/>
</dbReference>
<dbReference type="PROSITE" id="PS50005">
    <property type="entry name" value="TPR"/>
    <property type="match status" value="3"/>
</dbReference>
<dbReference type="Pfam" id="PF13181">
    <property type="entry name" value="TPR_8"/>
    <property type="match status" value="2"/>
</dbReference>
<keyword evidence="7" id="KW-1133">Transmembrane helix</keyword>
<keyword evidence="7" id="KW-0472">Membrane</keyword>
<dbReference type="Pfam" id="PF13432">
    <property type="entry name" value="TPR_16"/>
    <property type="match status" value="1"/>
</dbReference>